<dbReference type="Proteomes" id="UP000624244">
    <property type="component" value="Unassembled WGS sequence"/>
</dbReference>
<sequence length="121" mass="14079">MPVNKRKSHFVYPRKLSDKPRIQQHRLVCRRNTFTKVCDNLIGEYRWIRKDGTFTGKRLHLILGTFFGFCKLSFLHASDLADEDFVRVHIGLREHLAEIVSINVHLGGTQQSNKTEEAMLT</sequence>
<protein>
    <submittedName>
        <fullName evidence="1">Uncharacterized protein</fullName>
    </submittedName>
</protein>
<comment type="caution">
    <text evidence="1">The sequence shown here is derived from an EMBL/GenBank/DDBJ whole genome shotgun (WGS) entry which is preliminary data.</text>
</comment>
<dbReference type="AlphaFoldDB" id="A0A8H5ZR64"/>
<evidence type="ECO:0000313" key="1">
    <source>
        <dbReference type="EMBL" id="KAF5854137.1"/>
    </source>
</evidence>
<gene>
    <name evidence="1" type="ORF">GGP41_006900</name>
</gene>
<reference evidence="1" key="1">
    <citation type="submission" date="2019-11" db="EMBL/GenBank/DDBJ databases">
        <title>Bipolaris sorokiniana Genome sequencing.</title>
        <authorList>
            <person name="Wang H."/>
        </authorList>
    </citation>
    <scope>NUCLEOTIDE SEQUENCE</scope>
</reference>
<accession>A0A8H5ZR64</accession>
<proteinExistence type="predicted"/>
<organism evidence="1 2">
    <name type="scientific">Cochliobolus sativus</name>
    <name type="common">Common root rot and spot blotch fungus</name>
    <name type="synonym">Bipolaris sorokiniana</name>
    <dbReference type="NCBI Taxonomy" id="45130"/>
    <lineage>
        <taxon>Eukaryota</taxon>
        <taxon>Fungi</taxon>
        <taxon>Dikarya</taxon>
        <taxon>Ascomycota</taxon>
        <taxon>Pezizomycotina</taxon>
        <taxon>Dothideomycetes</taxon>
        <taxon>Pleosporomycetidae</taxon>
        <taxon>Pleosporales</taxon>
        <taxon>Pleosporineae</taxon>
        <taxon>Pleosporaceae</taxon>
        <taxon>Bipolaris</taxon>
    </lineage>
</organism>
<dbReference type="EMBL" id="WNKQ01000001">
    <property type="protein sequence ID" value="KAF5854137.1"/>
    <property type="molecule type" value="Genomic_DNA"/>
</dbReference>
<name>A0A8H5ZR64_COCSA</name>
<evidence type="ECO:0000313" key="2">
    <source>
        <dbReference type="Proteomes" id="UP000624244"/>
    </source>
</evidence>